<dbReference type="PANTHER" id="PTHR15228:SF25">
    <property type="entry name" value="F-BAR DOMAIN-CONTAINING PROTEIN"/>
    <property type="match status" value="1"/>
</dbReference>
<dbReference type="InterPro" id="IPR051025">
    <property type="entry name" value="RhoGAP"/>
</dbReference>
<dbReference type="SMART" id="SM00324">
    <property type="entry name" value="RhoGAP"/>
    <property type="match status" value="1"/>
</dbReference>
<evidence type="ECO:0000259" key="2">
    <source>
        <dbReference type="PROSITE" id="PS50238"/>
    </source>
</evidence>
<dbReference type="PROSITE" id="PS50238">
    <property type="entry name" value="RHOGAP"/>
    <property type="match status" value="1"/>
</dbReference>
<dbReference type="InterPro" id="IPR008936">
    <property type="entry name" value="Rho_GTPase_activation_prot"/>
</dbReference>
<reference evidence="3" key="1">
    <citation type="submission" date="2020-01" db="EMBL/GenBank/DDBJ databases">
        <title>Genome Sequencing of Three Apophysomyces-Like Fungal Strains Confirms a Novel Fungal Genus in the Mucoromycota with divergent Burkholderia-like Endosymbiotic Bacteria.</title>
        <authorList>
            <person name="Stajich J.E."/>
            <person name="Macias A.M."/>
            <person name="Carter-House D."/>
            <person name="Lovett B."/>
            <person name="Kasson L.R."/>
            <person name="Berry K."/>
            <person name="Grigoriev I."/>
            <person name="Chang Y."/>
            <person name="Spatafora J."/>
            <person name="Kasson M.T."/>
        </authorList>
    </citation>
    <scope>NUCLEOTIDE SEQUENCE</scope>
    <source>
        <strain evidence="3">NRRL A-21654</strain>
    </source>
</reference>
<organism evidence="3 4">
    <name type="scientific">Apophysomyces ossiformis</name>
    <dbReference type="NCBI Taxonomy" id="679940"/>
    <lineage>
        <taxon>Eukaryota</taxon>
        <taxon>Fungi</taxon>
        <taxon>Fungi incertae sedis</taxon>
        <taxon>Mucoromycota</taxon>
        <taxon>Mucoromycotina</taxon>
        <taxon>Mucoromycetes</taxon>
        <taxon>Mucorales</taxon>
        <taxon>Mucorineae</taxon>
        <taxon>Mucoraceae</taxon>
        <taxon>Apophysomyces</taxon>
    </lineage>
</organism>
<proteinExistence type="predicted"/>
<dbReference type="EMBL" id="JABAYA010000101">
    <property type="protein sequence ID" value="KAF7725239.1"/>
    <property type="molecule type" value="Genomic_DNA"/>
</dbReference>
<dbReference type="OrthoDB" id="79452at2759"/>
<dbReference type="InterPro" id="IPR000198">
    <property type="entry name" value="RhoGAP_dom"/>
</dbReference>
<feature type="domain" description="Rho-GAP" evidence="2">
    <location>
        <begin position="56"/>
        <end position="260"/>
    </location>
</feature>
<evidence type="ECO:0000313" key="4">
    <source>
        <dbReference type="Proteomes" id="UP000605846"/>
    </source>
</evidence>
<dbReference type="Pfam" id="PF00620">
    <property type="entry name" value="RhoGAP"/>
    <property type="match status" value="1"/>
</dbReference>
<dbReference type="CDD" id="cd00159">
    <property type="entry name" value="RhoGAP"/>
    <property type="match status" value="1"/>
</dbReference>
<keyword evidence="1" id="KW-0343">GTPase activation</keyword>
<dbReference type="PANTHER" id="PTHR15228">
    <property type="entry name" value="SPERMATHECAL PHYSIOLOGY VARIANT"/>
    <property type="match status" value="1"/>
</dbReference>
<dbReference type="AlphaFoldDB" id="A0A8H7BLE8"/>
<accession>A0A8H7BLE8</accession>
<dbReference type="GO" id="GO:0007165">
    <property type="term" value="P:signal transduction"/>
    <property type="evidence" value="ECO:0007669"/>
    <property type="project" value="InterPro"/>
</dbReference>
<sequence length="375" mass="42595">MLLYDPLKKHLNPLSLFFLKGKQHEKGKLERLSDCSSTLRSPSSIFEDSDNGVFGAPLEFAAQCGITINSTQLQVPEVVHRCFTEIIERGLHVEGIFRLSGAASEVNELQRAFDRPAILGKCLNLKLYDIHSITSLVKKYLRQLPDSVVPTAFHDRFLNATDPSRYSREQSARALSLLLNELPPLHNQLFHYLLFVISHIQRHADVNMMNPEALAVVLAPVCTGLERTLTATAARVRRKKPSRVSKADMEDLIQRNAKWTYTWEVVIQYHEMLLQNWIQRSPYNSLPLSCAPSSITRTPSPMGYPPFHILMQQFYAYEDELPVFPVVPRKQSQSVLSCQYQETAQTGKRGKTSHRRIFRRFASTASLTRSTSVAA</sequence>
<dbReference type="GO" id="GO:0005096">
    <property type="term" value="F:GTPase activator activity"/>
    <property type="evidence" value="ECO:0007669"/>
    <property type="project" value="UniProtKB-KW"/>
</dbReference>
<name>A0A8H7BLE8_9FUNG</name>
<dbReference type="SUPFAM" id="SSF48350">
    <property type="entry name" value="GTPase activation domain, GAP"/>
    <property type="match status" value="1"/>
</dbReference>
<evidence type="ECO:0000313" key="3">
    <source>
        <dbReference type="EMBL" id="KAF7725239.1"/>
    </source>
</evidence>
<keyword evidence="4" id="KW-1185">Reference proteome</keyword>
<comment type="caution">
    <text evidence="3">The sequence shown here is derived from an EMBL/GenBank/DDBJ whole genome shotgun (WGS) entry which is preliminary data.</text>
</comment>
<dbReference type="Proteomes" id="UP000605846">
    <property type="component" value="Unassembled WGS sequence"/>
</dbReference>
<evidence type="ECO:0000256" key="1">
    <source>
        <dbReference type="ARBA" id="ARBA00022468"/>
    </source>
</evidence>
<dbReference type="Gene3D" id="1.10.555.10">
    <property type="entry name" value="Rho GTPase activation protein"/>
    <property type="match status" value="1"/>
</dbReference>
<protein>
    <submittedName>
        <fullName evidence="3">GTPase activating protein (GAP) for Rho1p</fullName>
    </submittedName>
</protein>
<gene>
    <name evidence="3" type="primary">SAC7</name>
    <name evidence="3" type="ORF">EC973_000327</name>
</gene>